<dbReference type="Gene3D" id="2.160.20.10">
    <property type="entry name" value="Single-stranded right-handed beta-helix, Pectin lyase-like"/>
    <property type="match status" value="1"/>
</dbReference>
<sequence>MKFLLLFLFTLWGSVDARYWLEDIEHRGTAPYYPDKLYPVFRNVKDFGAIGDGGSYFTRSQFHS</sequence>
<protein>
    <submittedName>
        <fullName evidence="2">Uncharacterized protein</fullName>
    </submittedName>
</protein>
<dbReference type="AlphaFoldDB" id="A0A0D2XQ93"/>
<reference evidence="2" key="2">
    <citation type="submission" date="2025-08" db="UniProtKB">
        <authorList>
            <consortium name="EnsemblFungi"/>
        </authorList>
    </citation>
    <scope>IDENTIFICATION</scope>
    <source>
        <strain evidence="2">4287 / CBS 123668 / FGSC 9935 / NRRL 34936</strain>
    </source>
</reference>
<evidence type="ECO:0000256" key="1">
    <source>
        <dbReference type="SAM" id="SignalP"/>
    </source>
</evidence>
<dbReference type="Proteomes" id="UP000002489">
    <property type="component" value="Unassembled WGS sequence"/>
</dbReference>
<evidence type="ECO:0000313" key="2">
    <source>
        <dbReference type="EnsemblFungi" id="FOXG_06135P0"/>
    </source>
</evidence>
<dbReference type="STRING" id="426428.A0A0D2XQ93"/>
<accession>A0A0D2XQ93</accession>
<organism evidence="2 3">
    <name type="scientific">Fusarium oxysporum (strain Fo5176)</name>
    <name type="common">Fusarium vascular wilt</name>
    <dbReference type="NCBI Taxonomy" id="660025"/>
    <lineage>
        <taxon>Eukaryota</taxon>
        <taxon>Fungi</taxon>
        <taxon>Dikarya</taxon>
        <taxon>Ascomycota</taxon>
        <taxon>Pezizomycotina</taxon>
        <taxon>Sordariomycetes</taxon>
        <taxon>Hypocreomycetidae</taxon>
        <taxon>Hypocreales</taxon>
        <taxon>Nectriaceae</taxon>
        <taxon>Fusarium</taxon>
        <taxon>Fusarium oxysporum species complex</taxon>
    </lineage>
</organism>
<reference evidence="3" key="1">
    <citation type="journal article" date="2012" name="Mol. Plant Microbe Interact.">
        <title>A highly conserved effector in Fusarium oxysporum is required for full virulence on Arabidopsis.</title>
        <authorList>
            <person name="Thatcher L.F."/>
            <person name="Gardiner D.M."/>
            <person name="Kazan K."/>
            <person name="Manners J."/>
        </authorList>
    </citation>
    <scope>NUCLEOTIDE SEQUENCE [LARGE SCALE GENOMIC DNA]</scope>
    <source>
        <strain evidence="3">Fo5176</strain>
    </source>
</reference>
<dbReference type="EnsemblFungi" id="FOXG_06135T0">
    <property type="protein sequence ID" value="FOXG_06135P0"/>
    <property type="gene ID" value="FOXG_06135"/>
</dbReference>
<feature type="chain" id="PRO_5002267311" evidence="1">
    <location>
        <begin position="18"/>
        <end position="64"/>
    </location>
</feature>
<feature type="signal peptide" evidence="1">
    <location>
        <begin position="1"/>
        <end position="17"/>
    </location>
</feature>
<keyword evidence="1" id="KW-0732">Signal</keyword>
<proteinExistence type="predicted"/>
<name>A0A0D2XQ93_FUSOF</name>
<evidence type="ECO:0000313" key="3">
    <source>
        <dbReference type="Proteomes" id="UP000002489"/>
    </source>
</evidence>
<dbReference type="InterPro" id="IPR012334">
    <property type="entry name" value="Pectin_lyas_fold"/>
</dbReference>